<dbReference type="EMBL" id="JAFREP010000044">
    <property type="protein sequence ID" value="MBO1322868.1"/>
    <property type="molecule type" value="Genomic_DNA"/>
</dbReference>
<dbReference type="InterPro" id="IPR011083">
    <property type="entry name" value="Phage_tail_collar_dom"/>
</dbReference>
<protein>
    <submittedName>
        <fullName evidence="2">Phage tail protein</fullName>
    </submittedName>
</protein>
<gene>
    <name evidence="2" type="ORF">J3U88_30670</name>
</gene>
<dbReference type="InterPro" id="IPR037053">
    <property type="entry name" value="Phage_tail_collar_dom_sf"/>
</dbReference>
<evidence type="ECO:0000313" key="2">
    <source>
        <dbReference type="EMBL" id="MBO1322868.1"/>
    </source>
</evidence>
<name>A0A8J7QR63_9BACT</name>
<dbReference type="Pfam" id="PF07484">
    <property type="entry name" value="Collar"/>
    <property type="match status" value="1"/>
</dbReference>
<organism evidence="2 3">
    <name type="scientific">Acanthopleuribacter pedis</name>
    <dbReference type="NCBI Taxonomy" id="442870"/>
    <lineage>
        <taxon>Bacteria</taxon>
        <taxon>Pseudomonadati</taxon>
        <taxon>Acidobacteriota</taxon>
        <taxon>Holophagae</taxon>
        <taxon>Acanthopleuribacterales</taxon>
        <taxon>Acanthopleuribacteraceae</taxon>
        <taxon>Acanthopleuribacter</taxon>
    </lineage>
</organism>
<sequence length="176" mass="18664">MSERFMGEIRIFGGNYAPVGWALCDGQLLTISNYDALFSLLGTQYGGDGRVTFALPDLRGRIAAGRGTGPGLTPRSVGQAFGYERISLKLDQIPSHSHPLQGSNNLANSQDPKSNVMAKVGAGSVFYEAAATASALKPLAQDAVEVTGDDAGHYNMMPYTVINYIIALTGTYPSRS</sequence>
<reference evidence="2" key="1">
    <citation type="submission" date="2021-03" db="EMBL/GenBank/DDBJ databases">
        <authorList>
            <person name="Wang G."/>
        </authorList>
    </citation>
    <scope>NUCLEOTIDE SEQUENCE</scope>
    <source>
        <strain evidence="2">KCTC 12899</strain>
    </source>
</reference>
<evidence type="ECO:0000313" key="3">
    <source>
        <dbReference type="Proteomes" id="UP000664417"/>
    </source>
</evidence>
<dbReference type="SUPFAM" id="SSF88874">
    <property type="entry name" value="Receptor-binding domain of short tail fibre protein gp12"/>
    <property type="match status" value="1"/>
</dbReference>
<dbReference type="RefSeq" id="WP_207862840.1">
    <property type="nucleotide sequence ID" value="NZ_JAFREP010000044.1"/>
</dbReference>
<keyword evidence="3" id="KW-1185">Reference proteome</keyword>
<feature type="domain" description="Phage tail collar" evidence="1">
    <location>
        <begin position="7"/>
        <end position="62"/>
    </location>
</feature>
<dbReference type="AlphaFoldDB" id="A0A8J7QR63"/>
<accession>A0A8J7QR63</accession>
<dbReference type="Proteomes" id="UP000664417">
    <property type="component" value="Unassembled WGS sequence"/>
</dbReference>
<comment type="caution">
    <text evidence="2">The sequence shown here is derived from an EMBL/GenBank/DDBJ whole genome shotgun (WGS) entry which is preliminary data.</text>
</comment>
<proteinExistence type="predicted"/>
<dbReference type="Gene3D" id="3.90.1340.10">
    <property type="entry name" value="Phage tail collar domain"/>
    <property type="match status" value="1"/>
</dbReference>
<evidence type="ECO:0000259" key="1">
    <source>
        <dbReference type="Pfam" id="PF07484"/>
    </source>
</evidence>